<evidence type="ECO:0000256" key="1">
    <source>
        <dbReference type="SAM" id="Coils"/>
    </source>
</evidence>
<proteinExistence type="predicted"/>
<evidence type="ECO:0000313" key="3">
    <source>
        <dbReference type="Proteomes" id="UP000316621"/>
    </source>
</evidence>
<keyword evidence="1" id="KW-0175">Coiled coil</keyword>
<organism evidence="2 3">
    <name type="scientific">Papaver somniferum</name>
    <name type="common">Opium poppy</name>
    <dbReference type="NCBI Taxonomy" id="3469"/>
    <lineage>
        <taxon>Eukaryota</taxon>
        <taxon>Viridiplantae</taxon>
        <taxon>Streptophyta</taxon>
        <taxon>Embryophyta</taxon>
        <taxon>Tracheophyta</taxon>
        <taxon>Spermatophyta</taxon>
        <taxon>Magnoliopsida</taxon>
        <taxon>Ranunculales</taxon>
        <taxon>Papaveraceae</taxon>
        <taxon>Papaveroideae</taxon>
        <taxon>Papaver</taxon>
    </lineage>
</organism>
<dbReference type="Proteomes" id="UP000316621">
    <property type="component" value="Chromosome 11"/>
</dbReference>
<protein>
    <submittedName>
        <fullName evidence="2">Uncharacterized protein</fullName>
    </submittedName>
</protein>
<feature type="non-terminal residue" evidence="2">
    <location>
        <position position="165"/>
    </location>
</feature>
<gene>
    <name evidence="2" type="ORF">C5167_047500</name>
</gene>
<keyword evidence="3" id="KW-1185">Reference proteome</keyword>
<sequence>MEVMKMPRESLIRTCRWKIGTGCATKCFPVKVSRSALQQVQKQDKLFRSTIVEYLSHMWSTGRSEVVSISDEARIKWDRMNERMQQGSEAGATPPTEAELCAQVLKKKQRRCRFATTVSNNEGIREMLQAHADRIQAQEEQIRAQNEVIKKIKEDSEKVIRNMQV</sequence>
<accession>A0A4Y7LHK4</accession>
<reference evidence="2 3" key="1">
    <citation type="journal article" date="2018" name="Science">
        <title>The opium poppy genome and morphinan production.</title>
        <authorList>
            <person name="Guo L."/>
            <person name="Winzer T."/>
            <person name="Yang X."/>
            <person name="Li Y."/>
            <person name="Ning Z."/>
            <person name="He Z."/>
            <person name="Teodor R."/>
            <person name="Lu Y."/>
            <person name="Bowser T.A."/>
            <person name="Graham I.A."/>
            <person name="Ye K."/>
        </authorList>
    </citation>
    <scope>NUCLEOTIDE SEQUENCE [LARGE SCALE GENOMIC DNA]</scope>
    <source>
        <strain evidence="3">cv. HN1</strain>
        <tissue evidence="2">Leaves</tissue>
    </source>
</reference>
<evidence type="ECO:0000313" key="2">
    <source>
        <dbReference type="EMBL" id="RZC84726.1"/>
    </source>
</evidence>
<dbReference type="EMBL" id="CM010725">
    <property type="protein sequence ID" value="RZC84726.1"/>
    <property type="molecule type" value="Genomic_DNA"/>
</dbReference>
<feature type="coiled-coil region" evidence="1">
    <location>
        <begin position="121"/>
        <end position="155"/>
    </location>
</feature>
<name>A0A4Y7LHK4_PAPSO</name>
<dbReference type="AlphaFoldDB" id="A0A4Y7LHK4"/>
<dbReference type="Gramene" id="RZC84726">
    <property type="protein sequence ID" value="RZC84726"/>
    <property type="gene ID" value="C5167_047500"/>
</dbReference>